<dbReference type="Gene3D" id="3.40.50.150">
    <property type="entry name" value="Vaccinia Virus protein VP39"/>
    <property type="match status" value="1"/>
</dbReference>
<keyword evidence="2 6" id="KW-0489">Methyltransferase</keyword>
<dbReference type="GO" id="GO:0040031">
    <property type="term" value="P:snRNA modification"/>
    <property type="evidence" value="ECO:0007669"/>
    <property type="project" value="TreeGrafter"/>
</dbReference>
<dbReference type="Pfam" id="PF13649">
    <property type="entry name" value="Methyltransf_25"/>
    <property type="match status" value="1"/>
</dbReference>
<reference evidence="9" key="2">
    <citation type="submission" date="2015-01" db="EMBL/GenBank/DDBJ databases">
        <title>Evolutionary Origins and Diversification of the Mycorrhizal Mutualists.</title>
        <authorList>
            <consortium name="DOE Joint Genome Institute"/>
            <consortium name="Mycorrhizal Genomics Consortium"/>
            <person name="Kohler A."/>
            <person name="Kuo A."/>
            <person name="Nagy L.G."/>
            <person name="Floudas D."/>
            <person name="Copeland A."/>
            <person name="Barry K.W."/>
            <person name="Cichocki N."/>
            <person name="Veneault-Fourrey C."/>
            <person name="LaButti K."/>
            <person name="Lindquist E.A."/>
            <person name="Lipzen A."/>
            <person name="Lundell T."/>
            <person name="Morin E."/>
            <person name="Murat C."/>
            <person name="Riley R."/>
            <person name="Ohm R."/>
            <person name="Sun H."/>
            <person name="Tunlid A."/>
            <person name="Henrissat B."/>
            <person name="Grigoriev I.V."/>
            <person name="Hibbett D.S."/>
            <person name="Martin F."/>
        </authorList>
    </citation>
    <scope>NUCLEOTIDE SEQUENCE [LARGE SCALE GENOMIC DNA]</scope>
    <source>
        <strain evidence="9">h7</strain>
    </source>
</reference>
<dbReference type="InterPro" id="IPR024160">
    <property type="entry name" value="BIN3_SAM-bd_dom"/>
</dbReference>
<sequence length="261" mass="29179">MTSTPIHGNYHGYYTKRPFLQDERLLVLPPGLFKGARVLDVGCNEGWVTCEIAQTHGAHFVVGVDIDDALIQAAWRRRRAVWSTQAPPLDKSRDVDGPSAAEISDQAKTTSRHYFPMSCEHEFGSLPIPPASSAREKLSFPHNLSFRTADWTKTELPEDSEGYDVVIAFSISKWIHLNEGDNGLTAFFRRVYNVLKPGGSFVLEPQPWESYAKARRMDSKLKENAKYLVIRPTDFGSILKDMGFVLVQHIGSIGEGGLSLE</sequence>
<dbReference type="CDD" id="cd02440">
    <property type="entry name" value="AdoMet_MTases"/>
    <property type="match status" value="1"/>
</dbReference>
<dbReference type="GO" id="GO:0008171">
    <property type="term" value="F:O-methyltransferase activity"/>
    <property type="evidence" value="ECO:0007669"/>
    <property type="project" value="UniProtKB-UniRule"/>
</dbReference>
<dbReference type="GO" id="GO:0017069">
    <property type="term" value="F:snRNA binding"/>
    <property type="evidence" value="ECO:0007669"/>
    <property type="project" value="TreeGrafter"/>
</dbReference>
<evidence type="ECO:0000256" key="2">
    <source>
        <dbReference type="ARBA" id="ARBA00022603"/>
    </source>
</evidence>
<evidence type="ECO:0000313" key="8">
    <source>
        <dbReference type="EMBL" id="KIM42383.1"/>
    </source>
</evidence>
<dbReference type="OrthoDB" id="540004at2759"/>
<dbReference type="InterPro" id="IPR039772">
    <property type="entry name" value="Bin3-like"/>
</dbReference>
<dbReference type="HOGENOM" id="CLU_004729_2_0_1"/>
<name>A0A0C2XXJ3_HEBCY</name>
<feature type="domain" description="Bin3-type SAM" evidence="7">
    <location>
        <begin position="22"/>
        <end position="261"/>
    </location>
</feature>
<dbReference type="Proteomes" id="UP000053424">
    <property type="component" value="Unassembled WGS sequence"/>
</dbReference>
<accession>A0A0C2XXJ3</accession>
<organism evidence="8 9">
    <name type="scientific">Hebeloma cylindrosporum</name>
    <dbReference type="NCBI Taxonomy" id="76867"/>
    <lineage>
        <taxon>Eukaryota</taxon>
        <taxon>Fungi</taxon>
        <taxon>Dikarya</taxon>
        <taxon>Basidiomycota</taxon>
        <taxon>Agaricomycotina</taxon>
        <taxon>Agaricomycetes</taxon>
        <taxon>Agaricomycetidae</taxon>
        <taxon>Agaricales</taxon>
        <taxon>Agaricineae</taxon>
        <taxon>Hymenogastraceae</taxon>
        <taxon>Hebeloma</taxon>
    </lineage>
</organism>
<dbReference type="PANTHER" id="PTHR12315">
    <property type="entry name" value="BICOID-INTERACTING PROTEIN RELATED"/>
    <property type="match status" value="1"/>
</dbReference>
<dbReference type="Pfam" id="PF06859">
    <property type="entry name" value="Bin3"/>
    <property type="match status" value="1"/>
</dbReference>
<dbReference type="GO" id="GO:0008173">
    <property type="term" value="F:RNA methyltransferase activity"/>
    <property type="evidence" value="ECO:0007669"/>
    <property type="project" value="UniProtKB-UniRule"/>
</dbReference>
<keyword evidence="4 5" id="KW-0949">S-adenosyl-L-methionine</keyword>
<dbReference type="InterPro" id="IPR010675">
    <property type="entry name" value="Bin3_C"/>
</dbReference>
<gene>
    <name evidence="8" type="ORF">M413DRAFT_18658</name>
</gene>
<evidence type="ECO:0000256" key="3">
    <source>
        <dbReference type="ARBA" id="ARBA00022679"/>
    </source>
</evidence>
<dbReference type="EMBL" id="KN831778">
    <property type="protein sequence ID" value="KIM42383.1"/>
    <property type="molecule type" value="Genomic_DNA"/>
</dbReference>
<keyword evidence="9" id="KW-1185">Reference proteome</keyword>
<reference evidence="8 9" key="1">
    <citation type="submission" date="2014-04" db="EMBL/GenBank/DDBJ databases">
        <authorList>
            <consortium name="DOE Joint Genome Institute"/>
            <person name="Kuo A."/>
            <person name="Gay G."/>
            <person name="Dore J."/>
            <person name="Kohler A."/>
            <person name="Nagy L.G."/>
            <person name="Floudas D."/>
            <person name="Copeland A."/>
            <person name="Barry K.W."/>
            <person name="Cichocki N."/>
            <person name="Veneault-Fourrey C."/>
            <person name="LaButti K."/>
            <person name="Lindquist E.A."/>
            <person name="Lipzen A."/>
            <person name="Lundell T."/>
            <person name="Morin E."/>
            <person name="Murat C."/>
            <person name="Sun H."/>
            <person name="Tunlid A."/>
            <person name="Henrissat B."/>
            <person name="Grigoriev I.V."/>
            <person name="Hibbett D.S."/>
            <person name="Martin F."/>
            <person name="Nordberg H.P."/>
            <person name="Cantor M.N."/>
            <person name="Hua S.X."/>
        </authorList>
    </citation>
    <scope>NUCLEOTIDE SEQUENCE [LARGE SCALE GENOMIC DNA]</scope>
    <source>
        <strain evidence="9">h7</strain>
    </source>
</reference>
<dbReference type="PROSITE" id="PS51515">
    <property type="entry name" value="BIN3_SAM"/>
    <property type="match status" value="1"/>
</dbReference>
<dbReference type="GO" id="GO:0032259">
    <property type="term" value="P:methylation"/>
    <property type="evidence" value="ECO:0007669"/>
    <property type="project" value="UniProtKB-KW"/>
</dbReference>
<protein>
    <recommendedName>
        <fullName evidence="6">RNA methyltransferase</fullName>
        <ecNumber evidence="6">2.1.1.-</ecNumber>
    </recommendedName>
</protein>
<dbReference type="PANTHER" id="PTHR12315:SF0">
    <property type="entry name" value="7SK SNRNA METHYLPHOSPHATE CAPPING ENZYME"/>
    <property type="match status" value="1"/>
</dbReference>
<dbReference type="EC" id="2.1.1.-" evidence="6"/>
<keyword evidence="3 6" id="KW-0808">Transferase</keyword>
<dbReference type="InterPro" id="IPR041698">
    <property type="entry name" value="Methyltransf_25"/>
</dbReference>
<dbReference type="InterPro" id="IPR029063">
    <property type="entry name" value="SAM-dependent_MTases_sf"/>
</dbReference>
<dbReference type="SUPFAM" id="SSF53335">
    <property type="entry name" value="S-adenosyl-L-methionine-dependent methyltransferases"/>
    <property type="match status" value="1"/>
</dbReference>
<evidence type="ECO:0000256" key="5">
    <source>
        <dbReference type="PROSITE-ProRule" id="PRU00848"/>
    </source>
</evidence>
<evidence type="ECO:0000256" key="1">
    <source>
        <dbReference type="ARBA" id="ARBA00008361"/>
    </source>
</evidence>
<dbReference type="STRING" id="686832.A0A0C2XXJ3"/>
<evidence type="ECO:0000313" key="9">
    <source>
        <dbReference type="Proteomes" id="UP000053424"/>
    </source>
</evidence>
<evidence type="ECO:0000259" key="7">
    <source>
        <dbReference type="PROSITE" id="PS51515"/>
    </source>
</evidence>
<evidence type="ECO:0000256" key="6">
    <source>
        <dbReference type="RuleBase" id="RU367087"/>
    </source>
</evidence>
<comment type="similarity">
    <text evidence="1 6">Belongs to the methyltransferase superfamily.</text>
</comment>
<dbReference type="AlphaFoldDB" id="A0A0C2XXJ3"/>
<proteinExistence type="inferred from homology"/>
<evidence type="ECO:0000256" key="4">
    <source>
        <dbReference type="ARBA" id="ARBA00022691"/>
    </source>
</evidence>